<dbReference type="PANTHER" id="PTHR12526">
    <property type="entry name" value="GLYCOSYLTRANSFERASE"/>
    <property type="match status" value="1"/>
</dbReference>
<comment type="similarity">
    <text evidence="1">Belongs to the glycosyltransferase group 1 family. Glycosyltransferase 4 subfamily.</text>
</comment>
<evidence type="ECO:0000256" key="2">
    <source>
        <dbReference type="ARBA" id="ARBA00021292"/>
    </source>
</evidence>
<organism evidence="7 8">
    <name type="scientific">Streptomyces glycanivorans</name>
    <dbReference type="NCBI Taxonomy" id="3033808"/>
    <lineage>
        <taxon>Bacteria</taxon>
        <taxon>Bacillati</taxon>
        <taxon>Actinomycetota</taxon>
        <taxon>Actinomycetes</taxon>
        <taxon>Kitasatosporales</taxon>
        <taxon>Streptomycetaceae</taxon>
        <taxon>Streptomyces</taxon>
    </lineage>
</organism>
<dbReference type="PANTHER" id="PTHR12526:SF640">
    <property type="entry name" value="COLANIC ACID BIOSYNTHESIS GLYCOSYLTRANSFERASE WCAL-RELATED"/>
    <property type="match status" value="1"/>
</dbReference>
<dbReference type="CDD" id="cd03801">
    <property type="entry name" value="GT4_PimA-like"/>
    <property type="match status" value="1"/>
</dbReference>
<evidence type="ECO:0000313" key="7">
    <source>
        <dbReference type="EMBL" id="WLQ67977.1"/>
    </source>
</evidence>
<dbReference type="EMBL" id="CP120983">
    <property type="protein sequence ID" value="WLQ67977.1"/>
    <property type="molecule type" value="Genomic_DNA"/>
</dbReference>
<name>A0ABY9JPQ9_9ACTN</name>
<keyword evidence="3 7" id="KW-0328">Glycosyltransferase</keyword>
<dbReference type="InterPro" id="IPR001296">
    <property type="entry name" value="Glyco_trans_1"/>
</dbReference>
<evidence type="ECO:0000256" key="1">
    <source>
        <dbReference type="ARBA" id="ARBA00009481"/>
    </source>
</evidence>
<dbReference type="SUPFAM" id="SSF53756">
    <property type="entry name" value="UDP-Glycosyltransferase/glycogen phosphorylase"/>
    <property type="match status" value="1"/>
</dbReference>
<accession>A0ABY9JPQ9</accession>
<keyword evidence="4 7" id="KW-0808">Transferase</keyword>
<evidence type="ECO:0000256" key="5">
    <source>
        <dbReference type="SAM" id="MobiDB-lite"/>
    </source>
</evidence>
<protein>
    <recommendedName>
        <fullName evidence="2">D-inositol 3-phosphate glycosyltransferase</fullName>
    </recommendedName>
</protein>
<gene>
    <name evidence="7" type="ORF">P8A20_32390</name>
</gene>
<evidence type="ECO:0000256" key="4">
    <source>
        <dbReference type="ARBA" id="ARBA00022679"/>
    </source>
</evidence>
<sequence length="712" mass="75425">MSVSFASDLAAPPVLRARNPLVDARTAFFAGHGWRGARAGRGLSEPSYAECLLEAEYGHSSTAAPPGAGTHLDETQSDTDPGPAGSAARLSRSDHLTASLRRACRLSVPVVPELLLAHRNAGLRGGAVVAEMWPGSVSRYGTRRAESALRSLLNRPDLDEPSTALLLDLATAAALRPLSSVETARLAADCGSRAGRHAAWRHLHALPGGAALLPGPDRAADAYEHLLLAGRPYITSPAGEGAVVAQAMLLGDLEAPGEGTSGGLGVLVGGLGDHLAGLDDIASVVTVVLAGLDALADDGRTVYERAPGHWIVRLPVDARGFPDSSQMHLHRPALAWWAERLLGALPRRPQVMHLRCTDDGSLALAEAAERLGSRVVFSATSDPHRQVADRLATEDTGHGPGELGPLRGDLHRIFVGDRLVERADTVIGVAGHCGADELVRHFPQLAKINGGTGPAAPAEGITPYRPGKDEQNLRRELVSALFARADSEDSLGPEDRKLPLFLCVGRMHPDKQQDMLVRAWVESGLCMRSTLVLVGGAATTENAYEQDMRRRIRAALAGHPTAAARSAVLPALPNRTVRRLQHALTDPSHGVLAPWYVCPSVKEDLGLALLEAMEAGMPTAGPRQGGVLQYLHDGVSGVLLDTSSEEKLSQGLLRMITLPAPDRHRLAAVGRDVVTSRYSIAAMAESLLDTYGVAGRGRRPEPWPDGRDDIAR</sequence>
<feature type="domain" description="Glycosyl transferase family 1" evidence="6">
    <location>
        <begin position="495"/>
        <end position="671"/>
    </location>
</feature>
<dbReference type="Pfam" id="PF00534">
    <property type="entry name" value="Glycos_transf_1"/>
    <property type="match status" value="1"/>
</dbReference>
<dbReference type="Gene3D" id="3.40.50.2000">
    <property type="entry name" value="Glycogen Phosphorylase B"/>
    <property type="match status" value="2"/>
</dbReference>
<evidence type="ECO:0000259" key="6">
    <source>
        <dbReference type="Pfam" id="PF00534"/>
    </source>
</evidence>
<keyword evidence="8" id="KW-1185">Reference proteome</keyword>
<dbReference type="Proteomes" id="UP001224433">
    <property type="component" value="Chromosome"/>
</dbReference>
<dbReference type="RefSeq" id="WP_306104775.1">
    <property type="nucleotide sequence ID" value="NZ_CP120983.1"/>
</dbReference>
<evidence type="ECO:0000256" key="3">
    <source>
        <dbReference type="ARBA" id="ARBA00022676"/>
    </source>
</evidence>
<reference evidence="7 8" key="1">
    <citation type="submission" date="2023-03" db="EMBL/GenBank/DDBJ databases">
        <title>Isolation and description of six Streptomyces strains from soil environments, able to metabolize different microbial glucans.</title>
        <authorList>
            <person name="Widen T."/>
            <person name="Larsbrink J."/>
        </authorList>
    </citation>
    <scope>NUCLEOTIDE SEQUENCE [LARGE SCALE GENOMIC DNA]</scope>
    <source>
        <strain evidence="7 8">Alt3</strain>
    </source>
</reference>
<evidence type="ECO:0000313" key="8">
    <source>
        <dbReference type="Proteomes" id="UP001224433"/>
    </source>
</evidence>
<dbReference type="GO" id="GO:0016757">
    <property type="term" value="F:glycosyltransferase activity"/>
    <property type="evidence" value="ECO:0007669"/>
    <property type="project" value="UniProtKB-KW"/>
</dbReference>
<feature type="region of interest" description="Disordered" evidence="5">
    <location>
        <begin position="60"/>
        <end position="92"/>
    </location>
</feature>
<proteinExistence type="inferred from homology"/>